<dbReference type="EMBL" id="PTJC01000009">
    <property type="protein sequence ID" value="PPK84100.1"/>
    <property type="molecule type" value="Genomic_DNA"/>
</dbReference>
<evidence type="ECO:0000313" key="1">
    <source>
        <dbReference type="EMBL" id="PPK84100.1"/>
    </source>
</evidence>
<protein>
    <submittedName>
        <fullName evidence="1">Uncharacterized protein</fullName>
    </submittedName>
</protein>
<keyword evidence="2" id="KW-1185">Reference proteome</keyword>
<dbReference type="Proteomes" id="UP000237662">
    <property type="component" value="Unassembled WGS sequence"/>
</dbReference>
<dbReference type="OrthoDB" id="9875871at2"/>
<comment type="caution">
    <text evidence="1">The sequence shown here is derived from an EMBL/GenBank/DDBJ whole genome shotgun (WGS) entry which is preliminary data.</text>
</comment>
<gene>
    <name evidence="1" type="ORF">CLV84_4251</name>
</gene>
<evidence type="ECO:0000313" key="2">
    <source>
        <dbReference type="Proteomes" id="UP000237662"/>
    </source>
</evidence>
<sequence>MDIDPNSLSHYEFHRQLLLASGIQVDIEYQVAYRIGLRVQQIGHLEVRIGPEELTERATAIFRFLPYSPVVTVVPQAARPKSRRFSYVPLQ</sequence>
<proteinExistence type="predicted"/>
<dbReference type="RefSeq" id="WP_146088893.1">
    <property type="nucleotide sequence ID" value="NZ_PTJC01000009.1"/>
</dbReference>
<organism evidence="1 2">
    <name type="scientific">Neolewinella xylanilytica</name>
    <dbReference type="NCBI Taxonomy" id="1514080"/>
    <lineage>
        <taxon>Bacteria</taxon>
        <taxon>Pseudomonadati</taxon>
        <taxon>Bacteroidota</taxon>
        <taxon>Saprospiria</taxon>
        <taxon>Saprospirales</taxon>
        <taxon>Lewinellaceae</taxon>
        <taxon>Neolewinella</taxon>
    </lineage>
</organism>
<accession>A0A2S6HZY8</accession>
<dbReference type="AlphaFoldDB" id="A0A2S6HZY8"/>
<reference evidence="1 2" key="1">
    <citation type="submission" date="2018-02" db="EMBL/GenBank/DDBJ databases">
        <title>Genomic Encyclopedia of Archaeal and Bacterial Type Strains, Phase II (KMG-II): from individual species to whole genera.</title>
        <authorList>
            <person name="Goeker M."/>
        </authorList>
    </citation>
    <scope>NUCLEOTIDE SEQUENCE [LARGE SCALE GENOMIC DNA]</scope>
    <source>
        <strain evidence="1 2">DSM 29526</strain>
    </source>
</reference>
<name>A0A2S6HZY8_9BACT</name>